<keyword evidence="6" id="KW-0472">Membrane</keyword>
<organism evidence="9 10">
    <name type="scientific">Luteolibacter arcticus</name>
    <dbReference type="NCBI Taxonomy" id="1581411"/>
    <lineage>
        <taxon>Bacteria</taxon>
        <taxon>Pseudomonadati</taxon>
        <taxon>Verrucomicrobiota</taxon>
        <taxon>Verrucomicrobiia</taxon>
        <taxon>Verrucomicrobiales</taxon>
        <taxon>Verrucomicrobiaceae</taxon>
        <taxon>Luteolibacter</taxon>
    </lineage>
</organism>
<evidence type="ECO:0000256" key="1">
    <source>
        <dbReference type="ARBA" id="ARBA00004571"/>
    </source>
</evidence>
<dbReference type="RefSeq" id="WP_264490588.1">
    <property type="nucleotide sequence ID" value="NZ_JAPDDT010000027.1"/>
</dbReference>
<sequence length="397" mass="43322">MNQTRLLPLALAATCLSQAHAVGYRLPNQDPEGIARGNAFAATADNPSAIYYNPAGITQLEGHDMSLGVYLISTDVGFQSAGGGSASTQSDFQAVPQIYYTYSPADSPLSFGLGMYAPYGLGIDYGRYTPFPTAAQDGALAYVTVNPVVAYEITPCLSVAAGLTLNYSEVRFERRIGLLPGFDQFQVEGDGYATGFNLGVLWQPVDEWSFGLNYRSPTEIDYEGRSITAPVPPFGGGTPTDASLHFPQYIVGGVSFRPNDDWNFEFNLDWTDWDQVNDTVFVGTFGGNQTFPFRYESTFMYNFGVTRQLGDGWFVSAGYIYSENSAPDATFTPLNPDSDLHLGSIGFGHRGEKIGWALGYHFAYNGGRTVTGNYNPTVNGEYETFNHAVNASVRFRF</sequence>
<feature type="chain" id="PRO_5045485168" evidence="8">
    <location>
        <begin position="22"/>
        <end position="397"/>
    </location>
</feature>
<feature type="signal peptide" evidence="8">
    <location>
        <begin position="1"/>
        <end position="21"/>
    </location>
</feature>
<accession>A0ABT3GSN1</accession>
<dbReference type="PANTHER" id="PTHR35093:SF8">
    <property type="entry name" value="OUTER MEMBRANE PROTEIN NMB0088-RELATED"/>
    <property type="match status" value="1"/>
</dbReference>
<comment type="similarity">
    <text evidence="2">Belongs to the OmpP1/FadL family.</text>
</comment>
<dbReference type="Gene3D" id="2.40.160.60">
    <property type="entry name" value="Outer membrane protein transport protein (OMPP1/FadL/TodX)"/>
    <property type="match status" value="1"/>
</dbReference>
<keyword evidence="3" id="KW-1134">Transmembrane beta strand</keyword>
<keyword evidence="7" id="KW-0998">Cell outer membrane</keyword>
<evidence type="ECO:0000256" key="3">
    <source>
        <dbReference type="ARBA" id="ARBA00022452"/>
    </source>
</evidence>
<evidence type="ECO:0000256" key="8">
    <source>
        <dbReference type="SAM" id="SignalP"/>
    </source>
</evidence>
<keyword evidence="10" id="KW-1185">Reference proteome</keyword>
<evidence type="ECO:0000256" key="2">
    <source>
        <dbReference type="ARBA" id="ARBA00008163"/>
    </source>
</evidence>
<comment type="caution">
    <text evidence="9">The sequence shown here is derived from an EMBL/GenBank/DDBJ whole genome shotgun (WGS) entry which is preliminary data.</text>
</comment>
<dbReference type="SUPFAM" id="SSF56935">
    <property type="entry name" value="Porins"/>
    <property type="match status" value="1"/>
</dbReference>
<evidence type="ECO:0000256" key="6">
    <source>
        <dbReference type="ARBA" id="ARBA00023136"/>
    </source>
</evidence>
<keyword evidence="5 8" id="KW-0732">Signal</keyword>
<proteinExistence type="inferred from homology"/>
<evidence type="ECO:0000256" key="4">
    <source>
        <dbReference type="ARBA" id="ARBA00022692"/>
    </source>
</evidence>
<dbReference type="Proteomes" id="UP001320876">
    <property type="component" value="Unassembled WGS sequence"/>
</dbReference>
<keyword evidence="4" id="KW-0812">Transmembrane</keyword>
<evidence type="ECO:0000256" key="7">
    <source>
        <dbReference type="ARBA" id="ARBA00023237"/>
    </source>
</evidence>
<name>A0ABT3GSN1_9BACT</name>
<protein>
    <submittedName>
        <fullName evidence="9">Outer membrane protein transport protein</fullName>
    </submittedName>
</protein>
<evidence type="ECO:0000256" key="5">
    <source>
        <dbReference type="ARBA" id="ARBA00022729"/>
    </source>
</evidence>
<dbReference type="InterPro" id="IPR005017">
    <property type="entry name" value="OMPP1/FadL/TodX"/>
</dbReference>
<reference evidence="9 10" key="1">
    <citation type="submission" date="2022-10" db="EMBL/GenBank/DDBJ databases">
        <title>Luteolibacter arcticus strain CCTCC AB 2014275, whole genome shotgun sequencing project.</title>
        <authorList>
            <person name="Zhao G."/>
            <person name="Shen L."/>
        </authorList>
    </citation>
    <scope>NUCLEOTIDE SEQUENCE [LARGE SCALE GENOMIC DNA]</scope>
    <source>
        <strain evidence="9 10">CCTCC AB 2014275</strain>
    </source>
</reference>
<comment type="subcellular location">
    <subcellularLocation>
        <location evidence="1">Cell outer membrane</location>
        <topology evidence="1">Multi-pass membrane protein</topology>
    </subcellularLocation>
</comment>
<evidence type="ECO:0000313" key="10">
    <source>
        <dbReference type="Proteomes" id="UP001320876"/>
    </source>
</evidence>
<dbReference type="EMBL" id="JAPDDT010000027">
    <property type="protein sequence ID" value="MCW1926480.1"/>
    <property type="molecule type" value="Genomic_DNA"/>
</dbReference>
<gene>
    <name evidence="9" type="ORF">OKA05_28270</name>
</gene>
<dbReference type="Pfam" id="PF03349">
    <property type="entry name" value="Toluene_X"/>
    <property type="match status" value="1"/>
</dbReference>
<dbReference type="PANTHER" id="PTHR35093">
    <property type="entry name" value="OUTER MEMBRANE PROTEIN NMB0088-RELATED"/>
    <property type="match status" value="1"/>
</dbReference>
<evidence type="ECO:0000313" key="9">
    <source>
        <dbReference type="EMBL" id="MCW1926480.1"/>
    </source>
</evidence>